<keyword evidence="2" id="KW-0732">Signal</keyword>
<sequence length="139" mass="15152">MTVVVVVIGFSLGDGVHCVCVRGQVAKYIRVDVRVTNGGRGSEEPYETPEEESSAESAATSKNGMSTRILASLGVRTAVVASFGMDGWIHSRNRKPNHRSTPAQQVLHCTHCGWNSHMHAMVLSEYHTQELRTYLGVAV</sequence>
<dbReference type="Proteomes" id="UP001259832">
    <property type="component" value="Unassembled WGS sequence"/>
</dbReference>
<dbReference type="AlphaFoldDB" id="A0AAD9LSI9"/>
<feature type="chain" id="PRO_5042091147" description="Secreted protein" evidence="2">
    <location>
        <begin position="19"/>
        <end position="139"/>
    </location>
</feature>
<keyword evidence="4" id="KW-1185">Reference proteome</keyword>
<accession>A0AAD9LSI9</accession>
<reference evidence="3" key="1">
    <citation type="submission" date="2023-08" db="EMBL/GenBank/DDBJ databases">
        <title>Reference Genome Resource for the Citrus Pathogen Phytophthora citrophthora.</title>
        <authorList>
            <person name="Moller H."/>
            <person name="Coetzee B."/>
            <person name="Rose L.J."/>
            <person name="Van Niekerk J.M."/>
        </authorList>
    </citation>
    <scope>NUCLEOTIDE SEQUENCE</scope>
    <source>
        <strain evidence="3">STE-U-9442</strain>
    </source>
</reference>
<feature type="region of interest" description="Disordered" evidence="1">
    <location>
        <begin position="38"/>
        <end position="62"/>
    </location>
</feature>
<organism evidence="3 4">
    <name type="scientific">Phytophthora citrophthora</name>
    <dbReference type="NCBI Taxonomy" id="4793"/>
    <lineage>
        <taxon>Eukaryota</taxon>
        <taxon>Sar</taxon>
        <taxon>Stramenopiles</taxon>
        <taxon>Oomycota</taxon>
        <taxon>Peronosporomycetes</taxon>
        <taxon>Peronosporales</taxon>
        <taxon>Peronosporaceae</taxon>
        <taxon>Phytophthora</taxon>
    </lineage>
</organism>
<protein>
    <recommendedName>
        <fullName evidence="5">Secreted protein</fullName>
    </recommendedName>
</protein>
<gene>
    <name evidence="3" type="ORF">P3T76_000283</name>
</gene>
<feature type="signal peptide" evidence="2">
    <location>
        <begin position="1"/>
        <end position="18"/>
    </location>
</feature>
<evidence type="ECO:0000313" key="3">
    <source>
        <dbReference type="EMBL" id="KAK1947993.1"/>
    </source>
</evidence>
<evidence type="ECO:0000313" key="4">
    <source>
        <dbReference type="Proteomes" id="UP001259832"/>
    </source>
</evidence>
<evidence type="ECO:0000256" key="1">
    <source>
        <dbReference type="SAM" id="MobiDB-lite"/>
    </source>
</evidence>
<name>A0AAD9LSI9_9STRA</name>
<comment type="caution">
    <text evidence="3">The sequence shown here is derived from an EMBL/GenBank/DDBJ whole genome shotgun (WGS) entry which is preliminary data.</text>
</comment>
<proteinExistence type="predicted"/>
<dbReference type="EMBL" id="JASMQC010000001">
    <property type="protein sequence ID" value="KAK1947993.1"/>
    <property type="molecule type" value="Genomic_DNA"/>
</dbReference>
<evidence type="ECO:0008006" key="5">
    <source>
        <dbReference type="Google" id="ProtNLM"/>
    </source>
</evidence>
<feature type="compositionally biased region" description="Acidic residues" evidence="1">
    <location>
        <begin position="44"/>
        <end position="54"/>
    </location>
</feature>
<evidence type="ECO:0000256" key="2">
    <source>
        <dbReference type="SAM" id="SignalP"/>
    </source>
</evidence>